<keyword evidence="3 7" id="KW-0547">Nucleotide-binding</keyword>
<keyword evidence="5 7" id="KW-0446">Lipid-binding</keyword>
<dbReference type="CDD" id="cd00009">
    <property type="entry name" value="AAA"/>
    <property type="match status" value="1"/>
</dbReference>
<dbReference type="InterPro" id="IPR027417">
    <property type="entry name" value="P-loop_NTPase"/>
</dbReference>
<comment type="caution">
    <text evidence="7">Lacks conserved residue(s) required for the propagation of feature annotation.</text>
</comment>
<feature type="binding site" evidence="7">
    <location>
        <position position="148"/>
    </location>
    <ligand>
        <name>ATP</name>
        <dbReference type="ChEBI" id="CHEBI:30616"/>
    </ligand>
</feature>
<accession>A0A2M8PX86</accession>
<dbReference type="Gene3D" id="3.30.300.180">
    <property type="match status" value="1"/>
</dbReference>
<feature type="binding site" evidence="7">
    <location>
        <position position="150"/>
    </location>
    <ligand>
        <name>ATP</name>
        <dbReference type="ChEBI" id="CHEBI:30616"/>
    </ligand>
</feature>
<dbReference type="Gene3D" id="3.40.50.300">
    <property type="entry name" value="P-loop containing nucleotide triphosphate hydrolases"/>
    <property type="match status" value="1"/>
</dbReference>
<proteinExistence type="inferred from homology"/>
<sequence length="454" mass="50406">MNAKDAWIATLGQLQVQLSRSIYDTWLRRVELSHYEDGRFTVTVPTEYARDWIERHLLESMTQTLSSIFRRPAQIELIVWEPPTTQSFDEPLFTYQSAQHSGSPLNPAYRLETFISGEPNRYAYLLATSIAEGQIGRHSPALFVGSLGNGKTHLLQAIAHALLERNCNALYLTAEAFTTALVESIREGTNSAFREKFRNADALLIDDAQFIEGKDSTQAELVAIWDIFRSRQRQIVFAADRLPSEMTRLSGDLRSRLQAGPMARLEAPDLELRRLILAEKSKARGLKLPKDVLELLATRLTTNVRDLESAVDQLNTYSTLTAQSVSRELAQMILRALGAEQMRLERTSLERVMSVVAAHYRLSVRDLASRKRTKGIALARQMAMYVARELSDASLAQIGAALGRNHSTVAHGCAKIAEQIALDSALRADFEAICGALAGKSALNSAAAPALARR</sequence>
<keyword evidence="2 7" id="KW-0235">DNA replication</keyword>
<dbReference type="SMART" id="SM00760">
    <property type="entry name" value="Bac_DnaA_C"/>
    <property type="match status" value="1"/>
</dbReference>
<evidence type="ECO:0000256" key="10">
    <source>
        <dbReference type="RuleBase" id="RU004227"/>
    </source>
</evidence>
<dbReference type="Proteomes" id="UP000228947">
    <property type="component" value="Unassembled WGS sequence"/>
</dbReference>
<dbReference type="GO" id="GO:0006275">
    <property type="term" value="P:regulation of DNA replication"/>
    <property type="evidence" value="ECO:0007669"/>
    <property type="project" value="UniProtKB-UniRule"/>
</dbReference>
<evidence type="ECO:0000313" key="13">
    <source>
        <dbReference type="EMBL" id="PJF42151.1"/>
    </source>
</evidence>
<dbReference type="InterPro" id="IPR018312">
    <property type="entry name" value="Chromosome_initiator_DnaA_CS"/>
</dbReference>
<evidence type="ECO:0000256" key="8">
    <source>
        <dbReference type="NCBIfam" id="TIGR00362"/>
    </source>
</evidence>
<evidence type="ECO:0000313" key="15">
    <source>
        <dbReference type="Proteomes" id="UP000229681"/>
    </source>
</evidence>
<dbReference type="InterPro" id="IPR013159">
    <property type="entry name" value="DnaA_C"/>
</dbReference>
<dbReference type="GO" id="GO:0005524">
    <property type="term" value="F:ATP binding"/>
    <property type="evidence" value="ECO:0007669"/>
    <property type="project" value="UniProtKB-UniRule"/>
</dbReference>
<keyword evidence="4 7" id="KW-0067">ATP-binding</keyword>
<organism evidence="13 14">
    <name type="scientific">Candidatus Thermofonsia Clade 1 bacterium</name>
    <dbReference type="NCBI Taxonomy" id="2364210"/>
    <lineage>
        <taxon>Bacteria</taxon>
        <taxon>Bacillati</taxon>
        <taxon>Chloroflexota</taxon>
        <taxon>Candidatus Thermofontia</taxon>
        <taxon>Candidatus Thermofonsia Clade 1</taxon>
    </lineage>
</organism>
<evidence type="ECO:0000256" key="2">
    <source>
        <dbReference type="ARBA" id="ARBA00022705"/>
    </source>
</evidence>
<evidence type="ECO:0000256" key="5">
    <source>
        <dbReference type="ARBA" id="ARBA00023121"/>
    </source>
</evidence>
<evidence type="ECO:0000256" key="3">
    <source>
        <dbReference type="ARBA" id="ARBA00022741"/>
    </source>
</evidence>
<comment type="subcellular location">
    <subcellularLocation>
        <location evidence="7">Cytoplasm</location>
    </subcellularLocation>
</comment>
<feature type="region of interest" description="Domain I, interacts with DnaA modulators" evidence="7">
    <location>
        <begin position="1"/>
        <end position="91"/>
    </location>
</feature>
<dbReference type="Gene3D" id="1.10.1750.10">
    <property type="match status" value="1"/>
</dbReference>
<dbReference type="Pfam" id="PF00308">
    <property type="entry name" value="Bac_DnaA"/>
    <property type="match status" value="1"/>
</dbReference>
<accession>A0A2M8PF89</accession>
<dbReference type="HAMAP" id="MF_00377">
    <property type="entry name" value="DnaA_bact"/>
    <property type="match status" value="1"/>
</dbReference>
<dbReference type="InterPro" id="IPR020591">
    <property type="entry name" value="Chromosome_initiator_DnaA-like"/>
</dbReference>
<dbReference type="Pfam" id="PF11638">
    <property type="entry name" value="DnaA_N"/>
    <property type="match status" value="1"/>
</dbReference>
<keyword evidence="1 7" id="KW-0963">Cytoplasm</keyword>
<evidence type="ECO:0000313" key="12">
    <source>
        <dbReference type="EMBL" id="PJF36203.1"/>
    </source>
</evidence>
<evidence type="ECO:0000259" key="11">
    <source>
        <dbReference type="SMART" id="SM00760"/>
    </source>
</evidence>
<comment type="similarity">
    <text evidence="7 10">Belongs to the DnaA family.</text>
</comment>
<dbReference type="GO" id="GO:0008289">
    <property type="term" value="F:lipid binding"/>
    <property type="evidence" value="ECO:0007669"/>
    <property type="project" value="UniProtKB-KW"/>
</dbReference>
<dbReference type="EMBL" id="PGTM01000071">
    <property type="protein sequence ID" value="PJF36203.1"/>
    <property type="molecule type" value="Genomic_DNA"/>
</dbReference>
<dbReference type="SUPFAM" id="SSF52540">
    <property type="entry name" value="P-loop containing nucleoside triphosphate hydrolases"/>
    <property type="match status" value="1"/>
</dbReference>
<keyword evidence="6 7" id="KW-0238">DNA-binding</keyword>
<dbReference type="GO" id="GO:0006270">
    <property type="term" value="P:DNA replication initiation"/>
    <property type="evidence" value="ECO:0007669"/>
    <property type="project" value="UniProtKB-UniRule"/>
</dbReference>
<dbReference type="InterPro" id="IPR010921">
    <property type="entry name" value="Trp_repressor/repl_initiator"/>
</dbReference>
<reference evidence="14 15" key="1">
    <citation type="submission" date="2017-11" db="EMBL/GenBank/DDBJ databases">
        <title>Evolution of Phototrophy in the Chloroflexi Phylum Driven by Horizontal Gene Transfer.</title>
        <authorList>
            <person name="Ward L.M."/>
            <person name="Hemp J."/>
            <person name="Shih P.M."/>
            <person name="Mcglynn S.E."/>
            <person name="Fischer W."/>
        </authorList>
    </citation>
    <scope>NUCLEOTIDE SEQUENCE [LARGE SCALE GENOMIC DNA]</scope>
    <source>
        <strain evidence="13">CP1_1M</strain>
        <strain evidence="12">JP3_13</strain>
    </source>
</reference>
<dbReference type="Pfam" id="PF08299">
    <property type="entry name" value="Bac_DnaA_C"/>
    <property type="match status" value="1"/>
</dbReference>
<dbReference type="NCBIfam" id="TIGR00362">
    <property type="entry name" value="DnaA"/>
    <property type="match status" value="1"/>
</dbReference>
<comment type="domain">
    <text evidence="7">Domain I is involved in oligomerization and binding regulators, domain II is flexibile and of varying length in different bacteria, domain III forms the AAA+ region, while domain IV binds dsDNA.</text>
</comment>
<dbReference type="CDD" id="cd06571">
    <property type="entry name" value="Bac_DnaA_C"/>
    <property type="match status" value="1"/>
</dbReference>
<dbReference type="PROSITE" id="PS01008">
    <property type="entry name" value="DNAA"/>
    <property type="match status" value="1"/>
</dbReference>
<protein>
    <recommendedName>
        <fullName evidence="7 8">Chromosomal replication initiator protein DnaA</fullName>
    </recommendedName>
</protein>
<evidence type="ECO:0000256" key="9">
    <source>
        <dbReference type="RuleBase" id="RU000577"/>
    </source>
</evidence>
<dbReference type="InterPro" id="IPR001957">
    <property type="entry name" value="Chromosome_initiator_DnaA"/>
</dbReference>
<dbReference type="InterPro" id="IPR024633">
    <property type="entry name" value="DnaA_N_dom"/>
</dbReference>
<dbReference type="InterPro" id="IPR038454">
    <property type="entry name" value="DnaA_N_sf"/>
</dbReference>
<evidence type="ECO:0000256" key="7">
    <source>
        <dbReference type="HAMAP-Rule" id="MF_00377"/>
    </source>
</evidence>
<dbReference type="InterPro" id="IPR013317">
    <property type="entry name" value="DnaA_dom"/>
</dbReference>
<evidence type="ECO:0000256" key="6">
    <source>
        <dbReference type="ARBA" id="ARBA00023125"/>
    </source>
</evidence>
<feature type="region of interest" description="Domain IV, binds dsDNA" evidence="7">
    <location>
        <begin position="319"/>
        <end position="454"/>
    </location>
</feature>
<evidence type="ECO:0000313" key="14">
    <source>
        <dbReference type="Proteomes" id="UP000228947"/>
    </source>
</evidence>
<evidence type="ECO:0000256" key="1">
    <source>
        <dbReference type="ARBA" id="ARBA00022490"/>
    </source>
</evidence>
<feature type="binding site" evidence="7">
    <location>
        <position position="151"/>
    </location>
    <ligand>
        <name>ATP</name>
        <dbReference type="ChEBI" id="CHEBI:30616"/>
    </ligand>
</feature>
<dbReference type="Proteomes" id="UP000229681">
    <property type="component" value="Unassembled WGS sequence"/>
</dbReference>
<dbReference type="GO" id="GO:0005737">
    <property type="term" value="C:cytoplasm"/>
    <property type="evidence" value="ECO:0007669"/>
    <property type="project" value="UniProtKB-SubCell"/>
</dbReference>
<gene>
    <name evidence="7 13" type="primary">dnaA</name>
    <name evidence="12" type="ORF">CUN49_06580</name>
    <name evidence="13" type="ORF">CUN50_05160</name>
</gene>
<comment type="function">
    <text evidence="7 9">Plays an essential role in the initiation and regulation of chromosomal replication. ATP-DnaA binds to the origin of replication (oriC) to initiate formation of the DNA replication initiation complex once per cell cycle. Binds the DnaA box (a 9 base pair repeat at the origin) and separates the double-stranded (ds)DNA. Forms a right-handed helical filament on oriC DNA; dsDNA binds to the exterior of the filament while single-stranded (ss)DNA is stabiized in the filament's interior. The ATP-DnaA-oriC complex binds and stabilizes one strand of the AT-rich DNA unwinding element (DUE), permitting loading of DNA polymerase. After initiation quickly degrades to an ADP-DnaA complex that is not apt for DNA replication. Binds acidic phospholipids.</text>
</comment>
<dbReference type="SUPFAM" id="SSF48295">
    <property type="entry name" value="TrpR-like"/>
    <property type="match status" value="1"/>
</dbReference>
<comment type="subunit">
    <text evidence="7">Oligomerizes as a right-handed, spiral filament on DNA at oriC.</text>
</comment>
<comment type="caution">
    <text evidence="13">The sequence shown here is derived from an EMBL/GenBank/DDBJ whole genome shotgun (WGS) entry which is preliminary data.</text>
</comment>
<feature type="binding site" evidence="7">
    <location>
        <position position="152"/>
    </location>
    <ligand>
        <name>ATP</name>
        <dbReference type="ChEBI" id="CHEBI:30616"/>
    </ligand>
</feature>
<dbReference type="GO" id="GO:0003688">
    <property type="term" value="F:DNA replication origin binding"/>
    <property type="evidence" value="ECO:0007669"/>
    <property type="project" value="UniProtKB-UniRule"/>
</dbReference>
<dbReference type="AlphaFoldDB" id="A0A2M8PX86"/>
<dbReference type="Gene3D" id="1.10.8.60">
    <property type="match status" value="1"/>
</dbReference>
<dbReference type="PRINTS" id="PR00051">
    <property type="entry name" value="DNAA"/>
</dbReference>
<name>A0A2M8PX86_9CHLR</name>
<dbReference type="PANTHER" id="PTHR30050">
    <property type="entry name" value="CHROMOSOMAL REPLICATION INITIATOR PROTEIN DNAA"/>
    <property type="match status" value="1"/>
</dbReference>
<dbReference type="PANTHER" id="PTHR30050:SF2">
    <property type="entry name" value="CHROMOSOMAL REPLICATION INITIATOR PROTEIN DNAA"/>
    <property type="match status" value="1"/>
</dbReference>
<dbReference type="EMBL" id="PGTL01000030">
    <property type="protein sequence ID" value="PJF42151.1"/>
    <property type="molecule type" value="Genomic_DNA"/>
</dbReference>
<dbReference type="GO" id="GO:0005886">
    <property type="term" value="C:plasma membrane"/>
    <property type="evidence" value="ECO:0007669"/>
    <property type="project" value="TreeGrafter"/>
</dbReference>
<feature type="domain" description="Chromosomal replication initiator DnaA C-terminal" evidence="11">
    <location>
        <begin position="348"/>
        <end position="416"/>
    </location>
</feature>
<evidence type="ECO:0000256" key="4">
    <source>
        <dbReference type="ARBA" id="ARBA00022840"/>
    </source>
</evidence>